<protein>
    <recommendedName>
        <fullName evidence="3">Carboxylic ester hydrolase</fullName>
        <ecNumber evidence="3">3.1.1.-</ecNumber>
    </recommendedName>
</protein>
<dbReference type="InterPro" id="IPR002018">
    <property type="entry name" value="CarbesteraseB"/>
</dbReference>
<gene>
    <name evidence="6" type="ORF">FHU31_001311</name>
</gene>
<evidence type="ECO:0000259" key="5">
    <source>
        <dbReference type="Pfam" id="PF00135"/>
    </source>
</evidence>
<dbReference type="Proteomes" id="UP000547444">
    <property type="component" value="Unassembled WGS sequence"/>
</dbReference>
<dbReference type="SUPFAM" id="SSF53474">
    <property type="entry name" value="alpha/beta-Hydrolases"/>
    <property type="match status" value="1"/>
</dbReference>
<feature type="domain" description="Carboxylesterase type B" evidence="5">
    <location>
        <begin position="54"/>
        <end position="511"/>
    </location>
</feature>
<dbReference type="GO" id="GO:0016787">
    <property type="term" value="F:hydrolase activity"/>
    <property type="evidence" value="ECO:0007669"/>
    <property type="project" value="UniProtKB-KW"/>
</dbReference>
<dbReference type="PANTHER" id="PTHR11559">
    <property type="entry name" value="CARBOXYLESTERASE"/>
    <property type="match status" value="1"/>
</dbReference>
<comment type="similarity">
    <text evidence="1 3">Belongs to the type-B carboxylesterase/lipase family.</text>
</comment>
<accession>A0A7X5TX49</accession>
<keyword evidence="7" id="KW-1185">Reference proteome</keyword>
<dbReference type="RefSeq" id="WP_167160712.1">
    <property type="nucleotide sequence ID" value="NZ_JAANOW010000001.1"/>
</dbReference>
<dbReference type="InterPro" id="IPR019819">
    <property type="entry name" value="Carboxylesterase_B_CS"/>
</dbReference>
<evidence type="ECO:0000256" key="1">
    <source>
        <dbReference type="ARBA" id="ARBA00005964"/>
    </source>
</evidence>
<dbReference type="EC" id="3.1.1.-" evidence="3"/>
<name>A0A7X5TX49_9MYCO</name>
<dbReference type="InterPro" id="IPR029058">
    <property type="entry name" value="AB_hydrolase_fold"/>
</dbReference>
<feature type="compositionally biased region" description="Low complexity" evidence="4">
    <location>
        <begin position="497"/>
        <end position="506"/>
    </location>
</feature>
<dbReference type="PROSITE" id="PS00122">
    <property type="entry name" value="CARBOXYLESTERASE_B_1"/>
    <property type="match status" value="1"/>
</dbReference>
<evidence type="ECO:0000256" key="2">
    <source>
        <dbReference type="ARBA" id="ARBA00022801"/>
    </source>
</evidence>
<feature type="compositionally biased region" description="Basic and acidic residues" evidence="4">
    <location>
        <begin position="510"/>
        <end position="543"/>
    </location>
</feature>
<dbReference type="EMBL" id="JAANOW010000001">
    <property type="protein sequence ID" value="NIH94355.1"/>
    <property type="molecule type" value="Genomic_DNA"/>
</dbReference>
<evidence type="ECO:0000313" key="7">
    <source>
        <dbReference type="Proteomes" id="UP000547444"/>
    </source>
</evidence>
<sequence length="577" mass="60950">MLSGPFGRRWSGSVARLLATAVIGVLVLGGCARGAGEVADISRVPTPDPGLDSGMVHIADGRLQGAAASGYVLFQGIPYAAPPVGPLRWQPPAPVTPWSGVRDATKPRPRCVQDTSRDPGWGRKISEDCLTLNVWVPAGAVGLPVMFWIHGGAFLNGSGELYGSRWLATKGRVIVVTINYRLGAPGFLAHPGVGDGNYGLADQQAALRWVHDNIGAFGGDPAKVTIAGESAGAMSVCDHLVAPGSAGLFRAVIIQSGPCQAQADLAAARRESLRYAARMGCADPADAARCLRALPAARLDQPPWFYRIGSDWLTGPTTGTPILPADPVAMIHDGKAARVPVLIGTTADEFTLFVALQYLRTGHKSTPADYPGLLADTFGRQGAAVGARYPLTRFGGDASLAYAAAVTDGVFACVAHRMATDLGRSAPVYGYEFDDPAPPTPDPLRHLPFSVGASHSLDLRYLFEIGGAPALTAAQQRLSDQMLSYWTQFVTTGVPAVPGGPVWPTVDGEPDARPDLDPRRSARPDLDPRRSARPDLDPRRSARPDLSSWMQLRPDGSRVVTDFAAAHQCAFWAGLPS</sequence>
<dbReference type="Pfam" id="PF00135">
    <property type="entry name" value="COesterase"/>
    <property type="match status" value="1"/>
</dbReference>
<keyword evidence="2 3" id="KW-0378">Hydrolase</keyword>
<dbReference type="PROSITE" id="PS00941">
    <property type="entry name" value="CARBOXYLESTERASE_B_2"/>
    <property type="match status" value="1"/>
</dbReference>
<dbReference type="Gene3D" id="3.40.50.1820">
    <property type="entry name" value="alpha/beta hydrolase"/>
    <property type="match status" value="1"/>
</dbReference>
<evidence type="ECO:0000313" key="6">
    <source>
        <dbReference type="EMBL" id="NIH94355.1"/>
    </source>
</evidence>
<reference evidence="6 7" key="1">
    <citation type="submission" date="2020-03" db="EMBL/GenBank/DDBJ databases">
        <title>Sequencing the genomes of 1000 actinobacteria strains.</title>
        <authorList>
            <person name="Klenk H.-P."/>
        </authorList>
    </citation>
    <scope>NUCLEOTIDE SEQUENCE [LARGE SCALE GENOMIC DNA]</scope>
    <source>
        <strain evidence="6 7">DSM 44556</strain>
    </source>
</reference>
<dbReference type="InterPro" id="IPR050309">
    <property type="entry name" value="Type-B_Carboxylest/Lipase"/>
</dbReference>
<proteinExistence type="inferred from homology"/>
<evidence type="ECO:0000256" key="3">
    <source>
        <dbReference type="RuleBase" id="RU361235"/>
    </source>
</evidence>
<dbReference type="InterPro" id="IPR019826">
    <property type="entry name" value="Carboxylesterase_B_AS"/>
</dbReference>
<feature type="region of interest" description="Disordered" evidence="4">
    <location>
        <begin position="95"/>
        <end position="118"/>
    </location>
</feature>
<comment type="caution">
    <text evidence="6">The sequence shown here is derived from an EMBL/GenBank/DDBJ whole genome shotgun (WGS) entry which is preliminary data.</text>
</comment>
<evidence type="ECO:0000256" key="4">
    <source>
        <dbReference type="SAM" id="MobiDB-lite"/>
    </source>
</evidence>
<dbReference type="AlphaFoldDB" id="A0A7X5TX49"/>
<feature type="region of interest" description="Disordered" evidence="4">
    <location>
        <begin position="497"/>
        <end position="549"/>
    </location>
</feature>
<organism evidence="6 7">
    <name type="scientific">Mycolicibacterium fluoranthenivorans</name>
    <dbReference type="NCBI Taxonomy" id="258505"/>
    <lineage>
        <taxon>Bacteria</taxon>
        <taxon>Bacillati</taxon>
        <taxon>Actinomycetota</taxon>
        <taxon>Actinomycetes</taxon>
        <taxon>Mycobacteriales</taxon>
        <taxon>Mycobacteriaceae</taxon>
        <taxon>Mycolicibacterium</taxon>
    </lineage>
</organism>